<feature type="region of interest" description="Disordered" evidence="1">
    <location>
        <begin position="32"/>
        <end position="60"/>
    </location>
</feature>
<name>A0ABV1Z6U5_9HYPH</name>
<dbReference type="RefSeq" id="WP_352561221.1">
    <property type="nucleotide sequence ID" value="NZ_JAMYQB010000025.1"/>
</dbReference>
<dbReference type="Proteomes" id="UP001433071">
    <property type="component" value="Unassembled WGS sequence"/>
</dbReference>
<proteinExistence type="predicted"/>
<reference evidence="2 3" key="1">
    <citation type="journal article" date="2024" name="Proc. Natl. Acad. Sci. U.S.A.">
        <title>The evolutionary genomics of adaptation to stress in wild rhizobium bacteria.</title>
        <authorList>
            <person name="Kehlet-Delgado H."/>
            <person name="Montoya A.P."/>
            <person name="Jensen K.T."/>
            <person name="Wendlandt C.E."/>
            <person name="Dexheimer C."/>
            <person name="Roberts M."/>
            <person name="Torres Martinez L."/>
            <person name="Friesen M.L."/>
            <person name="Griffitts J.S."/>
            <person name="Porter S.S."/>
        </authorList>
    </citation>
    <scope>NUCLEOTIDE SEQUENCE [LARGE SCALE GENOMIC DNA]</scope>
    <source>
        <strain evidence="2 3">M0641</strain>
    </source>
</reference>
<comment type="caution">
    <text evidence="2">The sequence shown here is derived from an EMBL/GenBank/DDBJ whole genome shotgun (WGS) entry which is preliminary data.</text>
</comment>
<accession>A0ABV1Z6U5</accession>
<organism evidence="2 3">
    <name type="scientific">Mesorhizobium caraganae</name>
    <dbReference type="NCBI Taxonomy" id="483206"/>
    <lineage>
        <taxon>Bacteria</taxon>
        <taxon>Pseudomonadati</taxon>
        <taxon>Pseudomonadota</taxon>
        <taxon>Alphaproteobacteria</taxon>
        <taxon>Hyphomicrobiales</taxon>
        <taxon>Phyllobacteriaceae</taxon>
        <taxon>Mesorhizobium</taxon>
    </lineage>
</organism>
<sequence length="60" mass="6670">MVDLLDIARAFVVIECIGILLVELIENAVADIGNPGHGLERPNRRSKRRGPRNAEQCCQE</sequence>
<evidence type="ECO:0000256" key="1">
    <source>
        <dbReference type="SAM" id="MobiDB-lite"/>
    </source>
</evidence>
<evidence type="ECO:0000313" key="2">
    <source>
        <dbReference type="EMBL" id="MER9407381.1"/>
    </source>
</evidence>
<evidence type="ECO:0000313" key="3">
    <source>
        <dbReference type="Proteomes" id="UP001433071"/>
    </source>
</evidence>
<gene>
    <name evidence="2" type="ORF">NKI36_25455</name>
</gene>
<dbReference type="EMBL" id="JAMYQB010000025">
    <property type="protein sequence ID" value="MER9407381.1"/>
    <property type="molecule type" value="Genomic_DNA"/>
</dbReference>
<protein>
    <submittedName>
        <fullName evidence="2">Uncharacterized protein</fullName>
    </submittedName>
</protein>
<keyword evidence="3" id="KW-1185">Reference proteome</keyword>